<proteinExistence type="predicted"/>
<gene>
    <name evidence="1" type="ORF">NPIL_178681</name>
</gene>
<dbReference type="EMBL" id="BMAW01054012">
    <property type="protein sequence ID" value="GFS93983.1"/>
    <property type="molecule type" value="Genomic_DNA"/>
</dbReference>
<keyword evidence="2" id="KW-1185">Reference proteome</keyword>
<name>A0A8X6N4M8_NEPPI</name>
<dbReference type="AlphaFoldDB" id="A0A8X6N4M8"/>
<organism evidence="1 2">
    <name type="scientific">Nephila pilipes</name>
    <name type="common">Giant wood spider</name>
    <name type="synonym">Nephila maculata</name>
    <dbReference type="NCBI Taxonomy" id="299642"/>
    <lineage>
        <taxon>Eukaryota</taxon>
        <taxon>Metazoa</taxon>
        <taxon>Ecdysozoa</taxon>
        <taxon>Arthropoda</taxon>
        <taxon>Chelicerata</taxon>
        <taxon>Arachnida</taxon>
        <taxon>Araneae</taxon>
        <taxon>Araneomorphae</taxon>
        <taxon>Entelegynae</taxon>
        <taxon>Araneoidea</taxon>
        <taxon>Nephilidae</taxon>
        <taxon>Nephila</taxon>
    </lineage>
</organism>
<dbReference type="OrthoDB" id="10584104at2759"/>
<comment type="caution">
    <text evidence="1">The sequence shown here is derived from an EMBL/GenBank/DDBJ whole genome shotgun (WGS) entry which is preliminary data.</text>
</comment>
<accession>A0A8X6N4M8</accession>
<protein>
    <submittedName>
        <fullName evidence="1">Uncharacterized protein</fullName>
    </submittedName>
</protein>
<reference evidence="1" key="1">
    <citation type="submission" date="2020-08" db="EMBL/GenBank/DDBJ databases">
        <title>Multicomponent nature underlies the extraordinary mechanical properties of spider dragline silk.</title>
        <authorList>
            <person name="Kono N."/>
            <person name="Nakamura H."/>
            <person name="Mori M."/>
            <person name="Yoshida Y."/>
            <person name="Ohtoshi R."/>
            <person name="Malay A.D."/>
            <person name="Moran D.A.P."/>
            <person name="Tomita M."/>
            <person name="Numata K."/>
            <person name="Arakawa K."/>
        </authorList>
    </citation>
    <scope>NUCLEOTIDE SEQUENCE</scope>
</reference>
<evidence type="ECO:0000313" key="2">
    <source>
        <dbReference type="Proteomes" id="UP000887013"/>
    </source>
</evidence>
<sequence>MERCSRGKKNPINKSIYSKLFDKLILVMIPLSYQHPNQTYSIFKIFSFRQVFLANSHPTLTLGCLGLKGAQSVTSLRLEDFNFRSPDMFGVRGEHSRKRSPLQHGYCVSLHSLLYTQAPGPRRMCSSFIILRECIASISCL</sequence>
<evidence type="ECO:0000313" key="1">
    <source>
        <dbReference type="EMBL" id="GFS93983.1"/>
    </source>
</evidence>
<dbReference type="Proteomes" id="UP000887013">
    <property type="component" value="Unassembled WGS sequence"/>
</dbReference>